<evidence type="ECO:0000313" key="2">
    <source>
        <dbReference type="Proteomes" id="UP000269396"/>
    </source>
</evidence>
<proteinExistence type="predicted"/>
<dbReference type="Proteomes" id="UP000269396">
    <property type="component" value="Unassembled WGS sequence"/>
</dbReference>
<evidence type="ECO:0000313" key="1">
    <source>
        <dbReference type="EMBL" id="VDP69521.1"/>
    </source>
</evidence>
<gene>
    <name evidence="1" type="ORF">SMTD_LOCUS15794</name>
</gene>
<reference evidence="1 2" key="1">
    <citation type="submission" date="2018-11" db="EMBL/GenBank/DDBJ databases">
        <authorList>
            <consortium name="Pathogen Informatics"/>
        </authorList>
    </citation>
    <scope>NUCLEOTIDE SEQUENCE [LARGE SCALE GENOMIC DNA]</scope>
    <source>
        <strain>Denwood</strain>
        <strain evidence="2">Zambia</strain>
    </source>
</reference>
<name>A0A3P8FIS0_9TREM</name>
<accession>A0A3P8FIS0</accession>
<protein>
    <submittedName>
        <fullName evidence="1">Uncharacterized protein</fullName>
    </submittedName>
</protein>
<sequence length="55" mass="6920">MDYQFLLTQVLLMNCFHQFPMADKMFRLKYNTNQNICFDKYYHWRLNVSKIHEQL</sequence>
<dbReference type="AlphaFoldDB" id="A0A3P8FIS0"/>
<organism evidence="1 2">
    <name type="scientific">Schistosoma mattheei</name>
    <dbReference type="NCBI Taxonomy" id="31246"/>
    <lineage>
        <taxon>Eukaryota</taxon>
        <taxon>Metazoa</taxon>
        <taxon>Spiralia</taxon>
        <taxon>Lophotrochozoa</taxon>
        <taxon>Platyhelminthes</taxon>
        <taxon>Trematoda</taxon>
        <taxon>Digenea</taxon>
        <taxon>Strigeidida</taxon>
        <taxon>Schistosomatoidea</taxon>
        <taxon>Schistosomatidae</taxon>
        <taxon>Schistosoma</taxon>
    </lineage>
</organism>
<dbReference type="EMBL" id="UZAL01036307">
    <property type="protein sequence ID" value="VDP69521.1"/>
    <property type="molecule type" value="Genomic_DNA"/>
</dbReference>
<keyword evidence="2" id="KW-1185">Reference proteome</keyword>